<dbReference type="Pfam" id="PF00359">
    <property type="entry name" value="PTS_EIIA_2"/>
    <property type="match status" value="1"/>
</dbReference>
<dbReference type="SUPFAM" id="SSF55804">
    <property type="entry name" value="Phoshotransferase/anion transport protein"/>
    <property type="match status" value="1"/>
</dbReference>
<dbReference type="RefSeq" id="WP_085558570.1">
    <property type="nucleotide sequence ID" value="NZ_FOAH01000017.1"/>
</dbReference>
<keyword evidence="5" id="KW-0598">Phosphotransferase system</keyword>
<feature type="domain" description="PTS EIIA type-2" evidence="7">
    <location>
        <begin position="6"/>
        <end position="149"/>
    </location>
</feature>
<dbReference type="PROSITE" id="PS00372">
    <property type="entry name" value="PTS_EIIA_TYPE_2_HIS"/>
    <property type="match status" value="1"/>
</dbReference>
<organism evidence="8 9">
    <name type="scientific">Carnobacterium iners</name>
    <dbReference type="NCBI Taxonomy" id="1073423"/>
    <lineage>
        <taxon>Bacteria</taxon>
        <taxon>Bacillati</taxon>
        <taxon>Bacillota</taxon>
        <taxon>Bacilli</taxon>
        <taxon>Lactobacillales</taxon>
        <taxon>Carnobacteriaceae</taxon>
        <taxon>Carnobacterium</taxon>
    </lineage>
</organism>
<evidence type="ECO:0000256" key="1">
    <source>
        <dbReference type="ARBA" id="ARBA00004496"/>
    </source>
</evidence>
<dbReference type="GO" id="GO:0005737">
    <property type="term" value="C:cytoplasm"/>
    <property type="evidence" value="ECO:0007669"/>
    <property type="project" value="UniProtKB-SubCell"/>
</dbReference>
<dbReference type="AlphaFoldDB" id="A0A1X7MPI9"/>
<proteinExistence type="predicted"/>
<evidence type="ECO:0000256" key="6">
    <source>
        <dbReference type="ARBA" id="ARBA00022777"/>
    </source>
</evidence>
<dbReference type="STRING" id="1073423.SAMN04488700_0204"/>
<dbReference type="GO" id="GO:0016301">
    <property type="term" value="F:kinase activity"/>
    <property type="evidence" value="ECO:0007669"/>
    <property type="project" value="UniProtKB-KW"/>
</dbReference>
<evidence type="ECO:0000313" key="9">
    <source>
        <dbReference type="Proteomes" id="UP000193435"/>
    </source>
</evidence>
<dbReference type="PROSITE" id="PS51094">
    <property type="entry name" value="PTS_EIIA_TYPE_2"/>
    <property type="match status" value="1"/>
</dbReference>
<dbReference type="InterPro" id="IPR002178">
    <property type="entry name" value="PTS_EIIA_type-2_dom"/>
</dbReference>
<dbReference type="OrthoDB" id="369398at2"/>
<evidence type="ECO:0000256" key="3">
    <source>
        <dbReference type="ARBA" id="ARBA00022490"/>
    </source>
</evidence>
<keyword evidence="2" id="KW-0813">Transport</keyword>
<gene>
    <name evidence="8" type="ORF">SAMN04488700_0204</name>
</gene>
<evidence type="ECO:0000313" key="8">
    <source>
        <dbReference type="EMBL" id="SMH26615.1"/>
    </source>
</evidence>
<name>A0A1X7MPI9_9LACT</name>
<sequence>MTLLLDILTPEMIEINYECKTRDEAVSSAGRLLVKKGYAKESYINAMIKNIANNGTYIVIAPGIAMPHARPEDGVLAIGLSIAILKEPVVFGHPKNDPVKIVVGLCAVDHQSHLKALSELVDILGNEEKVKNIKDAKSSEEIIAIVKGGAKND</sequence>
<reference evidence="8 9" key="1">
    <citation type="submission" date="2017-04" db="EMBL/GenBank/DDBJ databases">
        <authorList>
            <person name="Afonso C.L."/>
            <person name="Miller P.J."/>
            <person name="Scott M.A."/>
            <person name="Spackman E."/>
            <person name="Goraichik I."/>
            <person name="Dimitrov K.M."/>
            <person name="Suarez D.L."/>
            <person name="Swayne D.E."/>
        </authorList>
    </citation>
    <scope>NUCLEOTIDE SEQUENCE [LARGE SCALE GENOMIC DNA]</scope>
    <source>
        <strain evidence="8 9">LMG26642</strain>
    </source>
</reference>
<keyword evidence="6" id="KW-0418">Kinase</keyword>
<dbReference type="CDD" id="cd00211">
    <property type="entry name" value="PTS_IIA_fru"/>
    <property type="match status" value="1"/>
</dbReference>
<dbReference type="InterPro" id="IPR016152">
    <property type="entry name" value="PTrfase/Anion_transptr"/>
</dbReference>
<evidence type="ECO:0000256" key="5">
    <source>
        <dbReference type="ARBA" id="ARBA00022683"/>
    </source>
</evidence>
<dbReference type="InterPro" id="IPR051351">
    <property type="entry name" value="Ascorbate-PTS_EIIA_comp"/>
</dbReference>
<evidence type="ECO:0000256" key="2">
    <source>
        <dbReference type="ARBA" id="ARBA00022448"/>
    </source>
</evidence>
<keyword evidence="3" id="KW-0963">Cytoplasm</keyword>
<keyword evidence="4" id="KW-0808">Transferase</keyword>
<dbReference type="GO" id="GO:0009401">
    <property type="term" value="P:phosphoenolpyruvate-dependent sugar phosphotransferase system"/>
    <property type="evidence" value="ECO:0007669"/>
    <property type="project" value="UniProtKB-KW"/>
</dbReference>
<evidence type="ECO:0000259" key="7">
    <source>
        <dbReference type="PROSITE" id="PS51094"/>
    </source>
</evidence>
<accession>A0A1X7MPI9</accession>
<keyword evidence="9" id="KW-1185">Reference proteome</keyword>
<dbReference type="EMBL" id="FXBJ01000002">
    <property type="protein sequence ID" value="SMH26615.1"/>
    <property type="molecule type" value="Genomic_DNA"/>
</dbReference>
<dbReference type="PANTHER" id="PTHR36203">
    <property type="entry name" value="ASCORBATE-SPECIFIC PTS SYSTEM EIIA COMPONENT"/>
    <property type="match status" value="1"/>
</dbReference>
<dbReference type="Gene3D" id="3.40.930.10">
    <property type="entry name" value="Mannitol-specific EII, Chain A"/>
    <property type="match status" value="1"/>
</dbReference>
<dbReference type="Proteomes" id="UP000193435">
    <property type="component" value="Unassembled WGS sequence"/>
</dbReference>
<comment type="subcellular location">
    <subcellularLocation>
        <location evidence="1">Cytoplasm</location>
    </subcellularLocation>
</comment>
<evidence type="ECO:0000256" key="4">
    <source>
        <dbReference type="ARBA" id="ARBA00022679"/>
    </source>
</evidence>
<dbReference type="PANTHER" id="PTHR36203:SF5">
    <property type="entry name" value="PTS SYSTEM, EIIA COMPONENT"/>
    <property type="match status" value="1"/>
</dbReference>
<protein>
    <submittedName>
        <fullName evidence="8">PTS system IIA component, L-Asc family</fullName>
    </submittedName>
</protein>